<dbReference type="Proteomes" id="UP000253790">
    <property type="component" value="Chromosome"/>
</dbReference>
<evidence type="ECO:0000313" key="2">
    <source>
        <dbReference type="EMBL" id="AXH97909.1"/>
    </source>
</evidence>
<evidence type="ECO:0000313" key="3">
    <source>
        <dbReference type="Proteomes" id="UP000253790"/>
    </source>
</evidence>
<name>A0A345NSA1_9MICO</name>
<feature type="region of interest" description="Disordered" evidence="1">
    <location>
        <begin position="380"/>
        <end position="406"/>
    </location>
</feature>
<gene>
    <name evidence="2" type="ORF">DV701_04235</name>
</gene>
<feature type="compositionally biased region" description="Low complexity" evidence="1">
    <location>
        <begin position="393"/>
        <end position="406"/>
    </location>
</feature>
<proteinExistence type="predicted"/>
<evidence type="ECO:0008006" key="4">
    <source>
        <dbReference type="Google" id="ProtNLM"/>
    </source>
</evidence>
<evidence type="ECO:0000256" key="1">
    <source>
        <dbReference type="SAM" id="MobiDB-lite"/>
    </source>
</evidence>
<organism evidence="2 3">
    <name type="scientific">Ornithinimicrobium avium</name>
    <dbReference type="NCBI Taxonomy" id="2283195"/>
    <lineage>
        <taxon>Bacteria</taxon>
        <taxon>Bacillati</taxon>
        <taxon>Actinomycetota</taxon>
        <taxon>Actinomycetes</taxon>
        <taxon>Micrococcales</taxon>
        <taxon>Ornithinimicrobiaceae</taxon>
        <taxon>Ornithinimicrobium</taxon>
    </lineage>
</organism>
<keyword evidence="3" id="KW-1185">Reference proteome</keyword>
<dbReference type="AlphaFoldDB" id="A0A345NSA1"/>
<dbReference type="KEGG" id="orn:DV701_04235"/>
<dbReference type="EMBL" id="CP031229">
    <property type="protein sequence ID" value="AXH97909.1"/>
    <property type="molecule type" value="Genomic_DNA"/>
</dbReference>
<accession>A0A345NSA1</accession>
<dbReference type="OrthoDB" id="56224at2"/>
<protein>
    <recommendedName>
        <fullName evidence="4">Stress response protein</fullName>
    </recommendedName>
</protein>
<sequence length="406" mass="44766">MGAVPEFSRAMLKPLGAPAGRIECYIEVPFDLGEKRCYPDGLIRVSRGSRTWVALVEVKTGRNELATAQLENYLDIAKEQGFDALITISNEIPSVAGQHPTTVDRRKLRKVSLHHWSWTYLLSGAVMQKEHRGVSDPDQAWVLGELIRYLEHPKSGALELDDMGGGWVAVRQAVRSSTLRATDKSAPEVVSRFDALLRYASLRLGRRLGTDVMHALSRRELADPTLRTQSALTSLTEEGTLSGAIRIPDAVGNVHVTADLRASQVTCHLDIDAPRQGRARTRVNWLVRQLKDAPGSVRIEAFVANARGAGATELLERVREDPDSLILDPTKEIRRFRVEMSQPMGLKRGRGRGAFIDSFLELLDAFYSDVVQTLKAWSASPPKLRGEAEPEPTSLTSTSLSSQDGA</sequence>
<reference evidence="2 3" key="1">
    <citation type="submission" date="2018-07" db="EMBL/GenBank/DDBJ databases">
        <title>Complete genome sequencing of Ornithinimicrobium sp. AMA3305.</title>
        <authorList>
            <person name="Bae J.-W."/>
        </authorList>
    </citation>
    <scope>NUCLEOTIDE SEQUENCE [LARGE SCALE GENOMIC DNA]</scope>
    <source>
        <strain evidence="2 3">AMA3305</strain>
    </source>
</reference>